<comment type="caution">
    <text evidence="1">The sequence shown here is derived from an EMBL/GenBank/DDBJ whole genome shotgun (WGS) entry which is preliminary data.</text>
</comment>
<organism evidence="1 2">
    <name type="scientific">Endocarpon pusillum</name>
    <dbReference type="NCBI Taxonomy" id="364733"/>
    <lineage>
        <taxon>Eukaryota</taxon>
        <taxon>Fungi</taxon>
        <taxon>Dikarya</taxon>
        <taxon>Ascomycota</taxon>
        <taxon>Pezizomycotina</taxon>
        <taxon>Eurotiomycetes</taxon>
        <taxon>Chaetothyriomycetidae</taxon>
        <taxon>Verrucariales</taxon>
        <taxon>Verrucariaceae</taxon>
        <taxon>Endocarpon</taxon>
    </lineage>
</organism>
<dbReference type="Proteomes" id="UP000606974">
    <property type="component" value="Unassembled WGS sequence"/>
</dbReference>
<gene>
    <name evidence="1" type="ORF">GJ744_000542</name>
</gene>
<name>A0A8H7E2H3_9EURO</name>
<protein>
    <submittedName>
        <fullName evidence="1">Uncharacterized protein</fullName>
    </submittedName>
</protein>
<evidence type="ECO:0000313" key="1">
    <source>
        <dbReference type="EMBL" id="KAF7505693.1"/>
    </source>
</evidence>
<sequence>MKVPRRLVWTSSIESQARSKLAKYLKSAEQDLLLDTRFILTALLAAKSGESLGKLFSSERGRGL</sequence>
<evidence type="ECO:0000313" key="2">
    <source>
        <dbReference type="Proteomes" id="UP000606974"/>
    </source>
</evidence>
<proteinExistence type="predicted"/>
<reference evidence="1" key="1">
    <citation type="submission" date="2020-02" db="EMBL/GenBank/DDBJ databases">
        <authorList>
            <person name="Palmer J.M."/>
        </authorList>
    </citation>
    <scope>NUCLEOTIDE SEQUENCE</scope>
    <source>
        <strain evidence="1">EPUS1.4</strain>
        <tissue evidence="1">Thallus</tissue>
    </source>
</reference>
<dbReference type="EMBL" id="JAACFV010000103">
    <property type="protein sequence ID" value="KAF7505693.1"/>
    <property type="molecule type" value="Genomic_DNA"/>
</dbReference>
<keyword evidence="2" id="KW-1185">Reference proteome</keyword>
<accession>A0A8H7E2H3</accession>
<dbReference type="AlphaFoldDB" id="A0A8H7E2H3"/>